<protein>
    <recommendedName>
        <fullName evidence="1">diguanylate cyclase</fullName>
        <ecNumber evidence="1">2.7.7.65</ecNumber>
    </recommendedName>
</protein>
<comment type="caution">
    <text evidence="4">The sequence shown here is derived from an EMBL/GenBank/DDBJ whole genome shotgun (WGS) entry which is preliminary data.</text>
</comment>
<evidence type="ECO:0000313" key="5">
    <source>
        <dbReference type="Proteomes" id="UP001247805"/>
    </source>
</evidence>
<organism evidence="4 5">
    <name type="scientific">Paraglaciecola aquimarina</name>
    <dbReference type="NCBI Taxonomy" id="1235557"/>
    <lineage>
        <taxon>Bacteria</taxon>
        <taxon>Pseudomonadati</taxon>
        <taxon>Pseudomonadota</taxon>
        <taxon>Gammaproteobacteria</taxon>
        <taxon>Alteromonadales</taxon>
        <taxon>Alteromonadaceae</taxon>
        <taxon>Paraglaciecola</taxon>
    </lineage>
</organism>
<dbReference type="InterPro" id="IPR000160">
    <property type="entry name" value="GGDEF_dom"/>
</dbReference>
<evidence type="ECO:0000256" key="2">
    <source>
        <dbReference type="ARBA" id="ARBA00034247"/>
    </source>
</evidence>
<dbReference type="PROSITE" id="PS50887">
    <property type="entry name" value="GGDEF"/>
    <property type="match status" value="1"/>
</dbReference>
<proteinExistence type="predicted"/>
<keyword evidence="5" id="KW-1185">Reference proteome</keyword>
<accession>A0ABU3SSY9</accession>
<dbReference type="InterPro" id="IPR050469">
    <property type="entry name" value="Diguanylate_Cyclase"/>
</dbReference>
<dbReference type="GO" id="GO:0052621">
    <property type="term" value="F:diguanylate cyclase activity"/>
    <property type="evidence" value="ECO:0007669"/>
    <property type="project" value="UniProtKB-EC"/>
</dbReference>
<dbReference type="NCBIfam" id="TIGR00254">
    <property type="entry name" value="GGDEF"/>
    <property type="match status" value="1"/>
</dbReference>
<dbReference type="RefSeq" id="WP_316024825.1">
    <property type="nucleotide sequence ID" value="NZ_JAWDIO010000002.1"/>
</dbReference>
<dbReference type="InterPro" id="IPR029787">
    <property type="entry name" value="Nucleotide_cyclase"/>
</dbReference>
<dbReference type="Proteomes" id="UP001247805">
    <property type="component" value="Unassembled WGS sequence"/>
</dbReference>
<dbReference type="EMBL" id="JAWDIO010000002">
    <property type="protein sequence ID" value="MDU0353132.1"/>
    <property type="molecule type" value="Genomic_DNA"/>
</dbReference>
<sequence>MTDLYNRAAFDHRLEDFEADFHRYGRSYALILFDINDFKSINDTHGHAVGDIILQQVAQRLLMFNRASDFVCRYGGDEFILITPNITRLELLSEIIENKRAIINDKYALKSPSNELIYIDVSIAIGGAIRSLDAVTSQALIEVADGNMYLDKKNKSHQTSDIKRI</sequence>
<dbReference type="CDD" id="cd01949">
    <property type="entry name" value="GGDEF"/>
    <property type="match status" value="1"/>
</dbReference>
<dbReference type="Pfam" id="PF00990">
    <property type="entry name" value="GGDEF"/>
    <property type="match status" value="1"/>
</dbReference>
<comment type="catalytic activity">
    <reaction evidence="2">
        <text>2 GTP = 3',3'-c-di-GMP + 2 diphosphate</text>
        <dbReference type="Rhea" id="RHEA:24898"/>
        <dbReference type="ChEBI" id="CHEBI:33019"/>
        <dbReference type="ChEBI" id="CHEBI:37565"/>
        <dbReference type="ChEBI" id="CHEBI:58805"/>
        <dbReference type="EC" id="2.7.7.65"/>
    </reaction>
</comment>
<evidence type="ECO:0000256" key="1">
    <source>
        <dbReference type="ARBA" id="ARBA00012528"/>
    </source>
</evidence>
<dbReference type="InterPro" id="IPR043128">
    <property type="entry name" value="Rev_trsase/Diguanyl_cyclase"/>
</dbReference>
<dbReference type="SUPFAM" id="SSF55073">
    <property type="entry name" value="Nucleotide cyclase"/>
    <property type="match status" value="1"/>
</dbReference>
<keyword evidence="4" id="KW-0548">Nucleotidyltransferase</keyword>
<dbReference type="EC" id="2.7.7.65" evidence="1"/>
<reference evidence="4 5" key="1">
    <citation type="submission" date="2023-10" db="EMBL/GenBank/DDBJ databases">
        <title>Glaciecola aquimarina strain GGW-M5 nov., isolated from a coastal seawater.</title>
        <authorList>
            <person name="Bayburt H."/>
            <person name="Kim J.M."/>
            <person name="Choi B.J."/>
            <person name="Jeon C.O."/>
        </authorList>
    </citation>
    <scope>NUCLEOTIDE SEQUENCE [LARGE SCALE GENOMIC DNA]</scope>
    <source>
        <strain evidence="4 5">KCTC 32108</strain>
    </source>
</reference>
<dbReference type="PANTHER" id="PTHR45138">
    <property type="entry name" value="REGULATORY COMPONENTS OF SENSORY TRANSDUCTION SYSTEM"/>
    <property type="match status" value="1"/>
</dbReference>
<dbReference type="SMART" id="SM00267">
    <property type="entry name" value="GGDEF"/>
    <property type="match status" value="1"/>
</dbReference>
<keyword evidence="4" id="KW-0808">Transferase</keyword>
<evidence type="ECO:0000259" key="3">
    <source>
        <dbReference type="PROSITE" id="PS50887"/>
    </source>
</evidence>
<dbReference type="PANTHER" id="PTHR45138:SF9">
    <property type="entry name" value="DIGUANYLATE CYCLASE DGCM-RELATED"/>
    <property type="match status" value="1"/>
</dbReference>
<evidence type="ECO:0000313" key="4">
    <source>
        <dbReference type="EMBL" id="MDU0353132.1"/>
    </source>
</evidence>
<feature type="domain" description="GGDEF" evidence="3">
    <location>
        <begin position="26"/>
        <end position="164"/>
    </location>
</feature>
<name>A0ABU3SSY9_9ALTE</name>
<dbReference type="Gene3D" id="3.30.70.270">
    <property type="match status" value="1"/>
</dbReference>
<gene>
    <name evidence="4" type="ORF">RS130_03575</name>
</gene>